<gene>
    <name evidence="1" type="ORF">GMARGA_LOCUS8370</name>
</gene>
<name>A0ABN7UM98_GIGMA</name>
<feature type="non-terminal residue" evidence="1">
    <location>
        <position position="1"/>
    </location>
</feature>
<dbReference type="Proteomes" id="UP000789901">
    <property type="component" value="Unassembled WGS sequence"/>
</dbReference>
<protein>
    <submittedName>
        <fullName evidence="1">20831_t:CDS:1</fullName>
    </submittedName>
</protein>
<accession>A0ABN7UM98</accession>
<keyword evidence="2" id="KW-1185">Reference proteome</keyword>
<sequence length="93" mass="10417">KSTELTLQEGKVLIITECGVQDYGTKEIKNKLLQSKSIGLAKHDDLTERIIANVKQTKVYSKIKVDININNKTEIVDKTINESNKIEDISSSI</sequence>
<dbReference type="EMBL" id="CAJVQB010004283">
    <property type="protein sequence ID" value="CAG8631730.1"/>
    <property type="molecule type" value="Genomic_DNA"/>
</dbReference>
<comment type="caution">
    <text evidence="1">The sequence shown here is derived from an EMBL/GenBank/DDBJ whole genome shotgun (WGS) entry which is preliminary data.</text>
</comment>
<proteinExistence type="predicted"/>
<evidence type="ECO:0000313" key="1">
    <source>
        <dbReference type="EMBL" id="CAG8631730.1"/>
    </source>
</evidence>
<organism evidence="1 2">
    <name type="scientific">Gigaspora margarita</name>
    <dbReference type="NCBI Taxonomy" id="4874"/>
    <lineage>
        <taxon>Eukaryota</taxon>
        <taxon>Fungi</taxon>
        <taxon>Fungi incertae sedis</taxon>
        <taxon>Mucoromycota</taxon>
        <taxon>Glomeromycotina</taxon>
        <taxon>Glomeromycetes</taxon>
        <taxon>Diversisporales</taxon>
        <taxon>Gigasporaceae</taxon>
        <taxon>Gigaspora</taxon>
    </lineage>
</organism>
<evidence type="ECO:0000313" key="2">
    <source>
        <dbReference type="Proteomes" id="UP000789901"/>
    </source>
</evidence>
<reference evidence="1 2" key="1">
    <citation type="submission" date="2021-06" db="EMBL/GenBank/DDBJ databases">
        <authorList>
            <person name="Kallberg Y."/>
            <person name="Tangrot J."/>
            <person name="Rosling A."/>
        </authorList>
    </citation>
    <scope>NUCLEOTIDE SEQUENCE [LARGE SCALE GENOMIC DNA]</scope>
    <source>
        <strain evidence="1 2">120-4 pot B 10/14</strain>
    </source>
</reference>